<evidence type="ECO:0000313" key="1">
    <source>
        <dbReference type="EMBL" id="VDN40768.1"/>
    </source>
</evidence>
<evidence type="ECO:0000313" key="3">
    <source>
        <dbReference type="WBParaSite" id="GPUH_0002298001-mRNA-1"/>
    </source>
</evidence>
<sequence length="61" mass="7136">MEFTRETMPGARFYDGKKLNIPVSTEAGLDLYERWIHQGLSGIMSAVARKRYFNKSIFFFL</sequence>
<keyword evidence="2" id="KW-1185">Reference proteome</keyword>
<dbReference type="AlphaFoldDB" id="A0A183EPR1"/>
<dbReference type="OrthoDB" id="5810331at2759"/>
<reference evidence="3" key="1">
    <citation type="submission" date="2016-06" db="UniProtKB">
        <authorList>
            <consortium name="WormBaseParasite"/>
        </authorList>
    </citation>
    <scope>IDENTIFICATION</scope>
</reference>
<dbReference type="EMBL" id="UYRT01096393">
    <property type="protein sequence ID" value="VDN40768.1"/>
    <property type="molecule type" value="Genomic_DNA"/>
</dbReference>
<gene>
    <name evidence="1" type="ORF">GPUH_LOCUS22952</name>
</gene>
<reference evidence="1 2" key="2">
    <citation type="submission" date="2018-11" db="EMBL/GenBank/DDBJ databases">
        <authorList>
            <consortium name="Pathogen Informatics"/>
        </authorList>
    </citation>
    <scope>NUCLEOTIDE SEQUENCE [LARGE SCALE GENOMIC DNA]</scope>
</reference>
<evidence type="ECO:0000313" key="2">
    <source>
        <dbReference type="Proteomes" id="UP000271098"/>
    </source>
</evidence>
<protein>
    <submittedName>
        <fullName evidence="3">Proline--tRNA ligase</fullName>
    </submittedName>
</protein>
<organism evidence="3">
    <name type="scientific">Gongylonema pulchrum</name>
    <dbReference type="NCBI Taxonomy" id="637853"/>
    <lineage>
        <taxon>Eukaryota</taxon>
        <taxon>Metazoa</taxon>
        <taxon>Ecdysozoa</taxon>
        <taxon>Nematoda</taxon>
        <taxon>Chromadorea</taxon>
        <taxon>Rhabditida</taxon>
        <taxon>Spirurina</taxon>
        <taxon>Spiruromorpha</taxon>
        <taxon>Spiruroidea</taxon>
        <taxon>Gongylonematidae</taxon>
        <taxon>Gongylonema</taxon>
    </lineage>
</organism>
<proteinExistence type="predicted"/>
<dbReference type="WBParaSite" id="GPUH_0002298001-mRNA-1">
    <property type="protein sequence ID" value="GPUH_0002298001-mRNA-1"/>
    <property type="gene ID" value="GPUH_0002298001"/>
</dbReference>
<dbReference type="Proteomes" id="UP000271098">
    <property type="component" value="Unassembled WGS sequence"/>
</dbReference>
<accession>A0A183EPR1</accession>
<name>A0A183EPR1_9BILA</name>